<proteinExistence type="predicted"/>
<comment type="caution">
    <text evidence="3">The sequence shown here is derived from an EMBL/GenBank/DDBJ whole genome shotgun (WGS) entry which is preliminary data.</text>
</comment>
<dbReference type="InterPro" id="IPR001680">
    <property type="entry name" value="WD40_rpt"/>
</dbReference>
<dbReference type="GO" id="GO:0006364">
    <property type="term" value="P:rRNA processing"/>
    <property type="evidence" value="ECO:0007669"/>
    <property type="project" value="TreeGrafter"/>
</dbReference>
<protein>
    <recommendedName>
        <fullName evidence="2">WDR36/Utp21 N-terminal domain-containing protein</fullName>
    </recommendedName>
</protein>
<evidence type="ECO:0000256" key="1">
    <source>
        <dbReference type="PROSITE-ProRule" id="PRU00221"/>
    </source>
</evidence>
<dbReference type="InterPro" id="IPR015943">
    <property type="entry name" value="WD40/YVTN_repeat-like_dom_sf"/>
</dbReference>
<dbReference type="PROSITE" id="PS50294">
    <property type="entry name" value="WD_REPEATS_REGION"/>
    <property type="match status" value="2"/>
</dbReference>
<dbReference type="Gene3D" id="2.130.10.10">
    <property type="entry name" value="YVTN repeat-like/Quinoprotein amine dehydrogenase"/>
    <property type="match status" value="2"/>
</dbReference>
<keyword evidence="4" id="KW-1185">Reference proteome</keyword>
<dbReference type="Pfam" id="PF25171">
    <property type="entry name" value="Beta-prop_WDR36-Utp21_1st"/>
    <property type="match status" value="1"/>
</dbReference>
<dbReference type="GO" id="GO:0034388">
    <property type="term" value="C:Pwp2p-containing subcomplex of 90S preribosome"/>
    <property type="evidence" value="ECO:0007669"/>
    <property type="project" value="TreeGrafter"/>
</dbReference>
<dbReference type="SUPFAM" id="SSF50978">
    <property type="entry name" value="WD40 repeat-like"/>
    <property type="match status" value="1"/>
</dbReference>
<organism evidence="3 4">
    <name type="scientific">Reticulomyxa filosa</name>
    <dbReference type="NCBI Taxonomy" id="46433"/>
    <lineage>
        <taxon>Eukaryota</taxon>
        <taxon>Sar</taxon>
        <taxon>Rhizaria</taxon>
        <taxon>Retaria</taxon>
        <taxon>Foraminifera</taxon>
        <taxon>Monothalamids</taxon>
        <taxon>Reticulomyxidae</taxon>
        <taxon>Reticulomyxa</taxon>
    </lineage>
</organism>
<dbReference type="InterPro" id="IPR036322">
    <property type="entry name" value="WD40_repeat_dom_sf"/>
</dbReference>
<evidence type="ECO:0000313" key="3">
    <source>
        <dbReference type="EMBL" id="ETO24911.1"/>
    </source>
</evidence>
<dbReference type="PROSITE" id="PS50082">
    <property type="entry name" value="WD_REPEATS_2"/>
    <property type="match status" value="1"/>
</dbReference>
<dbReference type="OrthoDB" id="10250769at2759"/>
<dbReference type="EMBL" id="ASPP01008876">
    <property type="protein sequence ID" value="ETO24911.1"/>
    <property type="molecule type" value="Genomic_DNA"/>
</dbReference>
<reference evidence="3 4" key="1">
    <citation type="journal article" date="2013" name="Curr. Biol.">
        <title>The Genome of the Foraminiferan Reticulomyxa filosa.</title>
        <authorList>
            <person name="Glockner G."/>
            <person name="Hulsmann N."/>
            <person name="Schleicher M."/>
            <person name="Noegel A.A."/>
            <person name="Eichinger L."/>
            <person name="Gallinger C."/>
            <person name="Pawlowski J."/>
            <person name="Sierra R."/>
            <person name="Euteneuer U."/>
            <person name="Pillet L."/>
            <person name="Moustafa A."/>
            <person name="Platzer M."/>
            <person name="Groth M."/>
            <person name="Szafranski K."/>
            <person name="Schliwa M."/>
        </authorList>
    </citation>
    <scope>NUCLEOTIDE SEQUENCE [LARGE SCALE GENOMIC DNA]</scope>
</reference>
<keyword evidence="1" id="KW-0853">WD repeat</keyword>
<sequence>MRCDISFQYIQKDQQIGDFQTNTNGRINKLSFRTDGVPYMCSVGTDGNIVVWNLKERRLQAVHRQAHNDRIVSAQFLDNEPILVTSGVDNALKMWIFDDYSTTSGSTGICRLLKHRCGHGVPPHLVSFYGQRGLLSTSNDGELRISWLQKDSECRALGQRALKGHKLPKIKHFDSSLIKSRFWANVMTCHSGDNRVRLWSVEKMRLESEMLMPDMVWQSMSGVTCVCISTCGNFGFVGRVNGIIDQYSLQSAKHIQTMYEHNDSIRSLHVNIFNNVLISTSADKTIR</sequence>
<dbReference type="Proteomes" id="UP000023152">
    <property type="component" value="Unassembled WGS sequence"/>
</dbReference>
<dbReference type="GO" id="GO:0032040">
    <property type="term" value="C:small-subunit processome"/>
    <property type="evidence" value="ECO:0007669"/>
    <property type="project" value="TreeGrafter"/>
</dbReference>
<dbReference type="Pfam" id="PF25168">
    <property type="entry name" value="Beta-prop_WDR36-Utp21_2nd"/>
    <property type="match status" value="1"/>
</dbReference>
<dbReference type="PANTHER" id="PTHR22840:SF12">
    <property type="entry name" value="WD REPEAT-CONTAINING PROTEIN 36"/>
    <property type="match status" value="1"/>
</dbReference>
<name>X6NG34_RETFI</name>
<dbReference type="SMART" id="SM00320">
    <property type="entry name" value="WD40"/>
    <property type="match status" value="3"/>
</dbReference>
<dbReference type="InterPro" id="IPR059157">
    <property type="entry name" value="WDR36-Utp21_N"/>
</dbReference>
<dbReference type="PANTHER" id="PTHR22840">
    <property type="entry name" value="WD REPEAT-CONTAINING PROTEIN 36"/>
    <property type="match status" value="1"/>
</dbReference>
<gene>
    <name evidence="3" type="ORF">RFI_12246</name>
</gene>
<accession>X6NG34</accession>
<feature type="repeat" description="WD" evidence="1">
    <location>
        <begin position="64"/>
        <end position="95"/>
    </location>
</feature>
<feature type="non-terminal residue" evidence="3">
    <location>
        <position position="287"/>
    </location>
</feature>
<dbReference type="AlphaFoldDB" id="X6NG34"/>
<feature type="domain" description="WDR36/Utp21 N-terminal" evidence="2">
    <location>
        <begin position="5"/>
        <end position="98"/>
    </location>
</feature>
<evidence type="ECO:0000313" key="4">
    <source>
        <dbReference type="Proteomes" id="UP000023152"/>
    </source>
</evidence>
<evidence type="ECO:0000259" key="2">
    <source>
        <dbReference type="Pfam" id="PF25171"/>
    </source>
</evidence>